<feature type="domain" description="RNA polymerase Rpb5 N-terminal" evidence="5">
    <location>
        <begin position="19"/>
        <end position="101"/>
    </location>
</feature>
<evidence type="ECO:0000259" key="5">
    <source>
        <dbReference type="Pfam" id="PF03871"/>
    </source>
</evidence>
<reference evidence="6" key="1">
    <citation type="journal article" date="2019" name="Nat. Commun.">
        <title>Genome-wide association mapping of date palm fruit traits.</title>
        <authorList>
            <person name="Hazzouri K.M."/>
            <person name="Gros-Balthazard M."/>
            <person name="Flowers J.M."/>
            <person name="Copetti D."/>
            <person name="Lemansour A."/>
            <person name="Lebrun M."/>
            <person name="Masmoudi K."/>
            <person name="Ferrand S."/>
            <person name="Dhar M.I."/>
            <person name="Fresquez Z.A."/>
            <person name="Rosas U."/>
            <person name="Zhang J."/>
            <person name="Talag J."/>
            <person name="Lee S."/>
            <person name="Kudrna D."/>
            <person name="Powell R.F."/>
            <person name="Leitch I.J."/>
            <person name="Krueger R.R."/>
            <person name="Wing R.A."/>
            <person name="Amiri K.M.A."/>
            <person name="Purugganan M.D."/>
        </authorList>
    </citation>
    <scope>NUCLEOTIDE SEQUENCE [LARGE SCALE GENOMIC DNA]</scope>
    <source>
        <strain evidence="6">cv. Khalas</strain>
    </source>
</reference>
<dbReference type="KEGG" id="pda:103720724"/>
<evidence type="ECO:0000313" key="7">
    <source>
        <dbReference type="RefSeq" id="XP_038980617.1"/>
    </source>
</evidence>
<dbReference type="InterPro" id="IPR035913">
    <property type="entry name" value="RPB5-like_sf"/>
</dbReference>
<sequence>MEIDRPGCMNSFVDQGSVESHRYFLARRTVLEMLRDRGYSVPAEEINLTLDGFRSDYGESPNLKRLSLSYSLPSPPYNKVHVIFCGTEPVKLAVIREIYMQVGKENLYGLILVLQSKMTSKAREAIKDIFKFKVETFHITELLVNITKHVLKPRHDVLTEEEKQKLLKKYNVEDSQLPRMLETDAVARYYGLQKGQVVKVTYDGELTRSHVTYRCIM</sequence>
<dbReference type="AlphaFoldDB" id="A0A8B9A4M3"/>
<dbReference type="Gene3D" id="3.40.1340.10">
    <property type="entry name" value="RNA polymerase, Rpb5, N-terminal domain"/>
    <property type="match status" value="1"/>
</dbReference>
<dbReference type="Pfam" id="PF03871">
    <property type="entry name" value="RNA_pol_Rpb5_N"/>
    <property type="match status" value="1"/>
</dbReference>
<dbReference type="GO" id="GO:0006366">
    <property type="term" value="P:transcription by RNA polymerase II"/>
    <property type="evidence" value="ECO:0007669"/>
    <property type="project" value="TreeGrafter"/>
</dbReference>
<dbReference type="PANTHER" id="PTHR10535">
    <property type="entry name" value="DNA-DIRECTED RNA POLYMERASES I, II, AND III SUBUNIT RPABC1"/>
    <property type="match status" value="1"/>
</dbReference>
<dbReference type="GO" id="GO:0003899">
    <property type="term" value="F:DNA-directed RNA polymerase activity"/>
    <property type="evidence" value="ECO:0007669"/>
    <property type="project" value="InterPro"/>
</dbReference>
<dbReference type="InterPro" id="IPR005571">
    <property type="entry name" value="RNA_pol_Rpb5_N"/>
</dbReference>
<reference evidence="7" key="2">
    <citation type="submission" date="2025-08" db="UniProtKB">
        <authorList>
            <consortium name="RefSeq"/>
        </authorList>
    </citation>
    <scope>IDENTIFICATION</scope>
    <source>
        <tissue evidence="7">Young leaves</tissue>
    </source>
</reference>
<dbReference type="OrthoDB" id="248779at2759"/>
<evidence type="ECO:0000256" key="1">
    <source>
        <dbReference type="ARBA" id="ARBA00004123"/>
    </source>
</evidence>
<feature type="domain" description="RNA polymerase subunit H/Rpb5 C-terminal" evidence="4">
    <location>
        <begin position="144"/>
        <end position="216"/>
    </location>
</feature>
<dbReference type="GO" id="GO:0042797">
    <property type="term" value="P:tRNA transcription by RNA polymerase III"/>
    <property type="evidence" value="ECO:0007669"/>
    <property type="project" value="TreeGrafter"/>
</dbReference>
<evidence type="ECO:0000256" key="3">
    <source>
        <dbReference type="ARBA" id="ARBA00025765"/>
    </source>
</evidence>
<dbReference type="RefSeq" id="XP_038980617.1">
    <property type="nucleotide sequence ID" value="XM_039124689.1"/>
</dbReference>
<evidence type="ECO:0000259" key="4">
    <source>
        <dbReference type="Pfam" id="PF01191"/>
    </source>
</evidence>
<dbReference type="Gene3D" id="3.90.940.20">
    <property type="entry name" value="RPB5-like RNA polymerase subunit"/>
    <property type="match status" value="1"/>
</dbReference>
<dbReference type="Proteomes" id="UP000228380">
    <property type="component" value="Chromosome 3"/>
</dbReference>
<dbReference type="GeneID" id="103720724"/>
<keyword evidence="2" id="KW-0539">Nucleus</keyword>
<dbReference type="FunFam" id="3.90.940.20:FF:000001">
    <property type="entry name" value="DNA-directed RNA polymerases I, II, and III subunit RPABC1"/>
    <property type="match status" value="1"/>
</dbReference>
<dbReference type="InterPro" id="IPR014381">
    <property type="entry name" value="Arch_Rpo5/euc_Rpb5"/>
</dbReference>
<dbReference type="GO" id="GO:0003677">
    <property type="term" value="F:DNA binding"/>
    <property type="evidence" value="ECO:0007669"/>
    <property type="project" value="InterPro"/>
</dbReference>
<comment type="subcellular location">
    <subcellularLocation>
        <location evidence="1">Nucleus</location>
    </subcellularLocation>
</comment>
<organism evidence="6 7">
    <name type="scientific">Phoenix dactylifera</name>
    <name type="common">Date palm</name>
    <dbReference type="NCBI Taxonomy" id="42345"/>
    <lineage>
        <taxon>Eukaryota</taxon>
        <taxon>Viridiplantae</taxon>
        <taxon>Streptophyta</taxon>
        <taxon>Embryophyta</taxon>
        <taxon>Tracheophyta</taxon>
        <taxon>Spermatophyta</taxon>
        <taxon>Magnoliopsida</taxon>
        <taxon>Liliopsida</taxon>
        <taxon>Arecaceae</taxon>
        <taxon>Coryphoideae</taxon>
        <taxon>Phoeniceae</taxon>
        <taxon>Phoenix</taxon>
    </lineage>
</organism>
<dbReference type="GO" id="GO:0006362">
    <property type="term" value="P:transcription elongation by RNA polymerase I"/>
    <property type="evidence" value="ECO:0007669"/>
    <property type="project" value="TreeGrafter"/>
</dbReference>
<accession>A0A8B9A4M3</accession>
<keyword evidence="6" id="KW-1185">Reference proteome</keyword>
<evidence type="ECO:0000256" key="2">
    <source>
        <dbReference type="ARBA" id="ARBA00023242"/>
    </source>
</evidence>
<dbReference type="SUPFAM" id="SSF55287">
    <property type="entry name" value="RPB5-like RNA polymerase subunit"/>
    <property type="match status" value="1"/>
</dbReference>
<dbReference type="InterPro" id="IPR000783">
    <property type="entry name" value="RNA_pol_subH/Rpb5_C"/>
</dbReference>
<dbReference type="SUPFAM" id="SSF53036">
    <property type="entry name" value="Eukaryotic RPB5 N-terminal domain"/>
    <property type="match status" value="1"/>
</dbReference>
<dbReference type="GO" id="GO:0055029">
    <property type="term" value="C:nuclear DNA-directed RNA polymerase complex"/>
    <property type="evidence" value="ECO:0007669"/>
    <property type="project" value="UniProtKB-ARBA"/>
</dbReference>
<comment type="similarity">
    <text evidence="3">Belongs to the archaeal Rpo5/eukaryotic RPB5 RNA polymerase subunit family.</text>
</comment>
<dbReference type="InterPro" id="IPR036710">
    <property type="entry name" value="RNA_pol_Rpb5_N_sf"/>
</dbReference>
<name>A0A8B9A4M3_PHODC</name>
<dbReference type="PANTHER" id="PTHR10535:SF2">
    <property type="entry name" value="DNA-DIRECTED RNA POLYMERASE V SUBUNIT 5A"/>
    <property type="match status" value="1"/>
</dbReference>
<protein>
    <submittedName>
        <fullName evidence="7">DNA-directed RNA polymerase V subunit 5A-like isoform X1</fullName>
    </submittedName>
</protein>
<dbReference type="Pfam" id="PF01191">
    <property type="entry name" value="RNA_pol_Rpb5_C"/>
    <property type="match status" value="1"/>
</dbReference>
<gene>
    <name evidence="7" type="primary">LOC103720724</name>
</gene>
<dbReference type="PIRSF" id="PIRSF000747">
    <property type="entry name" value="RPB5"/>
    <property type="match status" value="1"/>
</dbReference>
<evidence type="ECO:0000313" key="6">
    <source>
        <dbReference type="Proteomes" id="UP000228380"/>
    </source>
</evidence>
<proteinExistence type="inferred from homology"/>